<dbReference type="InterPro" id="IPR012561">
    <property type="entry name" value="Ferlin_B-domain"/>
</dbReference>
<gene>
    <name evidence="2" type="ORF">N332_09791</name>
</gene>
<dbReference type="GO" id="GO:0016020">
    <property type="term" value="C:membrane"/>
    <property type="evidence" value="ECO:0007669"/>
    <property type="project" value="InterPro"/>
</dbReference>
<keyword evidence="3" id="KW-1185">Reference proteome</keyword>
<dbReference type="SMART" id="SM01201">
    <property type="entry name" value="FerB"/>
    <property type="match status" value="1"/>
</dbReference>
<sequence>QPQAGVPNVLLWLLRGDRRVACAHIPATDIMFSRSGPSACGWLCGRIQTLFLTV</sequence>
<dbReference type="AlphaFoldDB" id="A0A091R341"/>
<reference evidence="2 3" key="1">
    <citation type="submission" date="2014-04" db="EMBL/GenBank/DDBJ databases">
        <title>Genome evolution of avian class.</title>
        <authorList>
            <person name="Zhang G."/>
            <person name="Li C."/>
        </authorList>
    </citation>
    <scope>NUCLEOTIDE SEQUENCE [LARGE SCALE GENOMIC DNA]</scope>
    <source>
        <strain evidence="2">BGI_N332</strain>
    </source>
</reference>
<dbReference type="Pfam" id="PF08150">
    <property type="entry name" value="FerB"/>
    <property type="match status" value="1"/>
</dbReference>
<feature type="non-terminal residue" evidence="2">
    <location>
        <position position="1"/>
    </location>
</feature>
<name>A0A091R341_9AVES</name>
<evidence type="ECO:0000313" key="3">
    <source>
        <dbReference type="Proteomes" id="UP000053369"/>
    </source>
</evidence>
<dbReference type="EMBL" id="KK808589">
    <property type="protein sequence ID" value="KFQ33868.1"/>
    <property type="molecule type" value="Genomic_DNA"/>
</dbReference>
<feature type="domain" description="Ferlin B-domain" evidence="1">
    <location>
        <begin position="2"/>
        <end position="53"/>
    </location>
</feature>
<organism evidence="2 3">
    <name type="scientific">Mesitornis unicolor</name>
    <name type="common">brown roatelo</name>
    <dbReference type="NCBI Taxonomy" id="54374"/>
    <lineage>
        <taxon>Eukaryota</taxon>
        <taxon>Metazoa</taxon>
        <taxon>Chordata</taxon>
        <taxon>Craniata</taxon>
        <taxon>Vertebrata</taxon>
        <taxon>Euteleostomi</taxon>
        <taxon>Archelosauria</taxon>
        <taxon>Archosauria</taxon>
        <taxon>Dinosauria</taxon>
        <taxon>Saurischia</taxon>
        <taxon>Theropoda</taxon>
        <taxon>Coelurosauria</taxon>
        <taxon>Aves</taxon>
        <taxon>Neognathae</taxon>
        <taxon>Neoaves</taxon>
        <taxon>Columbimorphae</taxon>
        <taxon>Mesitornithiformes</taxon>
        <taxon>Mesitornithidae</taxon>
        <taxon>Mesitornis</taxon>
    </lineage>
</organism>
<evidence type="ECO:0000259" key="1">
    <source>
        <dbReference type="SMART" id="SM01201"/>
    </source>
</evidence>
<accession>A0A091R341</accession>
<feature type="non-terminal residue" evidence="2">
    <location>
        <position position="54"/>
    </location>
</feature>
<evidence type="ECO:0000313" key="2">
    <source>
        <dbReference type="EMBL" id="KFQ33868.1"/>
    </source>
</evidence>
<dbReference type="Proteomes" id="UP000053369">
    <property type="component" value="Unassembled WGS sequence"/>
</dbReference>
<proteinExistence type="predicted"/>
<protein>
    <submittedName>
        <fullName evidence="2">Dysferlin</fullName>
    </submittedName>
</protein>